<gene>
    <name evidence="2" type="ORF">DEBURN_LOCUS8129</name>
</gene>
<protein>
    <submittedName>
        <fullName evidence="2">1752_t:CDS:1</fullName>
    </submittedName>
</protein>
<name>A0A9N9BND0_9GLOM</name>
<dbReference type="Proteomes" id="UP000789706">
    <property type="component" value="Unassembled WGS sequence"/>
</dbReference>
<evidence type="ECO:0000313" key="3">
    <source>
        <dbReference type="Proteomes" id="UP000789706"/>
    </source>
</evidence>
<dbReference type="OrthoDB" id="2354161at2759"/>
<dbReference type="EMBL" id="CAJVPK010001123">
    <property type="protein sequence ID" value="CAG8571989.1"/>
    <property type="molecule type" value="Genomic_DNA"/>
</dbReference>
<proteinExistence type="predicted"/>
<evidence type="ECO:0000313" key="2">
    <source>
        <dbReference type="EMBL" id="CAG8571989.1"/>
    </source>
</evidence>
<keyword evidence="3" id="KW-1185">Reference proteome</keyword>
<accession>A0A9N9BND0</accession>
<dbReference type="AlphaFoldDB" id="A0A9N9BND0"/>
<evidence type="ECO:0000256" key="1">
    <source>
        <dbReference type="SAM" id="MobiDB-lite"/>
    </source>
</evidence>
<comment type="caution">
    <text evidence="2">The sequence shown here is derived from an EMBL/GenBank/DDBJ whole genome shotgun (WGS) entry which is preliminary data.</text>
</comment>
<sequence length="249" mass="29168">MVKDFMANNNVGEKKAKGQENDEFSETINVFDGFSDSNSESSEDKDEFLDKTHSRFYNRYKNKTELDPWIMSETPEHPQIEKTDNYLSHDCVIKISKFLEEKSIILDVVYKSFPFLSYINSNAWHQDVFKYTNSEAKCPICKESLPETEGRIPNKTHLYQLEASLHQYAIEHGMDSEKFSRKEDPRKYHKFLTDRERLVGEELLHCSIVKSGLSTTWLDELMKEWEGVYTQFIQMFSPNEIGIEITTKA</sequence>
<organism evidence="2 3">
    <name type="scientific">Diversispora eburnea</name>
    <dbReference type="NCBI Taxonomy" id="1213867"/>
    <lineage>
        <taxon>Eukaryota</taxon>
        <taxon>Fungi</taxon>
        <taxon>Fungi incertae sedis</taxon>
        <taxon>Mucoromycota</taxon>
        <taxon>Glomeromycotina</taxon>
        <taxon>Glomeromycetes</taxon>
        <taxon>Diversisporales</taxon>
        <taxon>Diversisporaceae</taxon>
        <taxon>Diversispora</taxon>
    </lineage>
</organism>
<reference evidence="2" key="1">
    <citation type="submission" date="2021-06" db="EMBL/GenBank/DDBJ databases">
        <authorList>
            <person name="Kallberg Y."/>
            <person name="Tangrot J."/>
            <person name="Rosling A."/>
        </authorList>
    </citation>
    <scope>NUCLEOTIDE SEQUENCE</scope>
    <source>
        <strain evidence="2">AZ414A</strain>
    </source>
</reference>
<feature type="region of interest" description="Disordered" evidence="1">
    <location>
        <begin position="1"/>
        <end position="24"/>
    </location>
</feature>